<protein>
    <submittedName>
        <fullName evidence="1">Uncharacterized protein</fullName>
    </submittedName>
</protein>
<evidence type="ECO:0000313" key="1">
    <source>
        <dbReference type="Ensembl" id="ENSCSEP00000023545.1"/>
    </source>
</evidence>
<accession>A0A3P8WG08</accession>
<name>A0A3P8WG08_CYNSE</name>
<dbReference type="AlphaFoldDB" id="A0A3P8WG08"/>
<evidence type="ECO:0000313" key="2">
    <source>
        <dbReference type="Proteomes" id="UP000265120"/>
    </source>
</evidence>
<dbReference type="Ensembl" id="ENSCSET00000023853.1">
    <property type="protein sequence ID" value="ENSCSEP00000023545.1"/>
    <property type="gene ID" value="ENSCSEG00000015016.1"/>
</dbReference>
<reference evidence="1" key="2">
    <citation type="submission" date="2025-08" db="UniProtKB">
        <authorList>
            <consortium name="Ensembl"/>
        </authorList>
    </citation>
    <scope>IDENTIFICATION</scope>
</reference>
<dbReference type="InParanoid" id="A0A3P8WG08"/>
<keyword evidence="2" id="KW-1185">Reference proteome</keyword>
<proteinExistence type="predicted"/>
<organism evidence="1 2">
    <name type="scientific">Cynoglossus semilaevis</name>
    <name type="common">Tongue sole</name>
    <dbReference type="NCBI Taxonomy" id="244447"/>
    <lineage>
        <taxon>Eukaryota</taxon>
        <taxon>Metazoa</taxon>
        <taxon>Chordata</taxon>
        <taxon>Craniata</taxon>
        <taxon>Vertebrata</taxon>
        <taxon>Euteleostomi</taxon>
        <taxon>Actinopterygii</taxon>
        <taxon>Neopterygii</taxon>
        <taxon>Teleostei</taxon>
        <taxon>Neoteleostei</taxon>
        <taxon>Acanthomorphata</taxon>
        <taxon>Carangaria</taxon>
        <taxon>Pleuronectiformes</taxon>
        <taxon>Pleuronectoidei</taxon>
        <taxon>Cynoglossidae</taxon>
        <taxon>Cynoglossinae</taxon>
        <taxon>Cynoglossus</taxon>
    </lineage>
</organism>
<reference evidence="1" key="3">
    <citation type="submission" date="2025-09" db="UniProtKB">
        <authorList>
            <consortium name="Ensembl"/>
        </authorList>
    </citation>
    <scope>IDENTIFICATION</scope>
</reference>
<dbReference type="Proteomes" id="UP000265120">
    <property type="component" value="Chromosome 13"/>
</dbReference>
<reference evidence="1 2" key="1">
    <citation type="journal article" date="2014" name="Nat. Genet.">
        <title>Whole-genome sequence of a flatfish provides insights into ZW sex chromosome evolution and adaptation to a benthic lifestyle.</title>
        <authorList>
            <person name="Chen S."/>
            <person name="Zhang G."/>
            <person name="Shao C."/>
            <person name="Huang Q."/>
            <person name="Liu G."/>
            <person name="Zhang P."/>
            <person name="Song W."/>
            <person name="An N."/>
            <person name="Chalopin D."/>
            <person name="Volff J.N."/>
            <person name="Hong Y."/>
            <person name="Li Q."/>
            <person name="Sha Z."/>
            <person name="Zhou H."/>
            <person name="Xie M."/>
            <person name="Yu Q."/>
            <person name="Liu Y."/>
            <person name="Xiang H."/>
            <person name="Wang N."/>
            <person name="Wu K."/>
            <person name="Yang C."/>
            <person name="Zhou Q."/>
            <person name="Liao X."/>
            <person name="Yang L."/>
            <person name="Hu Q."/>
            <person name="Zhang J."/>
            <person name="Meng L."/>
            <person name="Jin L."/>
            <person name="Tian Y."/>
            <person name="Lian J."/>
            <person name="Yang J."/>
            <person name="Miao G."/>
            <person name="Liu S."/>
            <person name="Liang Z."/>
            <person name="Yan F."/>
            <person name="Li Y."/>
            <person name="Sun B."/>
            <person name="Zhang H."/>
            <person name="Zhang J."/>
            <person name="Zhu Y."/>
            <person name="Du M."/>
            <person name="Zhao Y."/>
            <person name="Schartl M."/>
            <person name="Tang Q."/>
            <person name="Wang J."/>
        </authorList>
    </citation>
    <scope>NUCLEOTIDE SEQUENCE</scope>
</reference>
<sequence length="45" mass="5102">MEVTTTSTRIEYYCYLLSLAPINCVAFHPDDGLKLSASERHNQVN</sequence>